<evidence type="ECO:0000313" key="1">
    <source>
        <dbReference type="EMBL" id="CAG8628174.1"/>
    </source>
</evidence>
<reference evidence="1" key="1">
    <citation type="submission" date="2021-06" db="EMBL/GenBank/DDBJ databases">
        <authorList>
            <person name="Kallberg Y."/>
            <person name="Tangrot J."/>
            <person name="Rosling A."/>
        </authorList>
    </citation>
    <scope>NUCLEOTIDE SEQUENCE</scope>
    <source>
        <strain evidence="1">CL356</strain>
    </source>
</reference>
<comment type="caution">
    <text evidence="1">The sequence shown here is derived from an EMBL/GenBank/DDBJ whole genome shotgun (WGS) entry which is preliminary data.</text>
</comment>
<sequence length="296" mass="34415">MASTPPQEDYIKSNSHMFFSYPPESSSFIDNNSCDRQIKISGTVVIRLPQAIDVQKVLVEFKGVEIVKLILGKVYCENIIDVSKVIWQSENWLNYESKDELMLPFEIKVPSEIPESFDTSYGGVKYTLKATLITKKEKKPKYFIEVIVPVTKWTESMLEDLRPLTIKSQQNRNRRNLISWKICLPKTSFDLGSRFNVKLELTGQNPELRVHKIIMSLKNFIRYKVDGDNVFDFQKEYRCFKKVLRNKDISILPEGIESIFEVTTEMKVPEDALPTCQTKFMTIINQLIVKVFFEKS</sequence>
<dbReference type="EMBL" id="CAJVPT010017681">
    <property type="protein sequence ID" value="CAG8628174.1"/>
    <property type="molecule type" value="Genomic_DNA"/>
</dbReference>
<proteinExistence type="predicted"/>
<gene>
    <name evidence="1" type="ORF">ACOLOM_LOCUS7547</name>
</gene>
<feature type="non-terminal residue" evidence="1">
    <location>
        <position position="296"/>
    </location>
</feature>
<protein>
    <submittedName>
        <fullName evidence="1">1232_t:CDS:1</fullName>
    </submittedName>
</protein>
<evidence type="ECO:0000313" key="2">
    <source>
        <dbReference type="Proteomes" id="UP000789525"/>
    </source>
</evidence>
<accession>A0ACA9N288</accession>
<name>A0ACA9N288_9GLOM</name>
<organism evidence="1 2">
    <name type="scientific">Acaulospora colombiana</name>
    <dbReference type="NCBI Taxonomy" id="27376"/>
    <lineage>
        <taxon>Eukaryota</taxon>
        <taxon>Fungi</taxon>
        <taxon>Fungi incertae sedis</taxon>
        <taxon>Mucoromycota</taxon>
        <taxon>Glomeromycotina</taxon>
        <taxon>Glomeromycetes</taxon>
        <taxon>Diversisporales</taxon>
        <taxon>Acaulosporaceae</taxon>
        <taxon>Acaulospora</taxon>
    </lineage>
</organism>
<keyword evidence="2" id="KW-1185">Reference proteome</keyword>
<dbReference type="Proteomes" id="UP000789525">
    <property type="component" value="Unassembled WGS sequence"/>
</dbReference>